<organism evidence="1 2">
    <name type="scientific">Candidatus Sungiibacteriota bacterium</name>
    <dbReference type="NCBI Taxonomy" id="2750080"/>
    <lineage>
        <taxon>Bacteria</taxon>
        <taxon>Candidatus Sungiibacteriota</taxon>
    </lineage>
</organism>
<evidence type="ECO:0000313" key="1">
    <source>
        <dbReference type="EMBL" id="QQG44896.1"/>
    </source>
</evidence>
<dbReference type="EMBL" id="CP066690">
    <property type="protein sequence ID" value="QQG44896.1"/>
    <property type="molecule type" value="Genomic_DNA"/>
</dbReference>
<gene>
    <name evidence="1" type="ORF">HYW89_02685</name>
</gene>
<dbReference type="PROSITE" id="PS51257">
    <property type="entry name" value="PROKAR_LIPOPROTEIN"/>
    <property type="match status" value="1"/>
</dbReference>
<sequence length="80" mass="8707">MKRIRTLILLFVFVLPLLAACATFRVVSESETPHPRAIAEWSVPGAALSVGRGFASTPGVRGTTQGFEFSGGKVRDVYRR</sequence>
<evidence type="ECO:0000313" key="2">
    <source>
        <dbReference type="Proteomes" id="UP000595618"/>
    </source>
</evidence>
<proteinExistence type="predicted"/>
<accession>A0A7T5UQ77</accession>
<name>A0A7T5UQ77_9BACT</name>
<reference evidence="1 2" key="1">
    <citation type="submission" date="2020-07" db="EMBL/GenBank/DDBJ databases">
        <title>Huge and variable diversity of episymbiotic CPR bacteria and DPANN archaea in groundwater ecosystems.</title>
        <authorList>
            <person name="He C.Y."/>
            <person name="Keren R."/>
            <person name="Whittaker M."/>
            <person name="Farag I.F."/>
            <person name="Doudna J."/>
            <person name="Cate J.H.D."/>
            <person name="Banfield J.F."/>
        </authorList>
    </citation>
    <scope>NUCLEOTIDE SEQUENCE [LARGE SCALE GENOMIC DNA]</scope>
    <source>
        <strain evidence="1">NC_groundwater_541_Ag_S-0.1um_46_50</strain>
    </source>
</reference>
<protein>
    <submittedName>
        <fullName evidence="1">Uncharacterized protein</fullName>
    </submittedName>
</protein>
<dbReference type="Proteomes" id="UP000595618">
    <property type="component" value="Chromosome"/>
</dbReference>
<dbReference type="AlphaFoldDB" id="A0A7T5UQ77"/>